<keyword evidence="3 4" id="KW-0067">ATP-binding</keyword>
<dbReference type="GO" id="GO:0035999">
    <property type="term" value="P:tetrahydrofolate interconversion"/>
    <property type="evidence" value="ECO:0007669"/>
    <property type="project" value="TreeGrafter"/>
</dbReference>
<comment type="caution">
    <text evidence="6">The sequence shown here is derived from an EMBL/GenBank/DDBJ whole genome shotgun (WGS) entry which is preliminary data.</text>
</comment>
<protein>
    <recommendedName>
        <fullName evidence="5">5-formyltetrahydrofolate cyclo-ligase</fullName>
        <ecNumber evidence="5">6.3.3.2</ecNumber>
    </recommendedName>
</protein>
<dbReference type="GO" id="GO:0046872">
    <property type="term" value="F:metal ion binding"/>
    <property type="evidence" value="ECO:0007669"/>
    <property type="project" value="UniProtKB-KW"/>
</dbReference>
<dbReference type="Gene3D" id="3.40.50.10420">
    <property type="entry name" value="NagB/RpiA/CoA transferase-like"/>
    <property type="match status" value="1"/>
</dbReference>
<evidence type="ECO:0000256" key="5">
    <source>
        <dbReference type="RuleBase" id="RU361279"/>
    </source>
</evidence>
<keyword evidence="5" id="KW-0460">Magnesium</keyword>
<dbReference type="STRING" id="1346791.M529_00680"/>
<dbReference type="GO" id="GO:0009396">
    <property type="term" value="P:folic acid-containing compound biosynthetic process"/>
    <property type="evidence" value="ECO:0007669"/>
    <property type="project" value="TreeGrafter"/>
</dbReference>
<evidence type="ECO:0000256" key="3">
    <source>
        <dbReference type="ARBA" id="ARBA00022840"/>
    </source>
</evidence>
<evidence type="ECO:0000256" key="1">
    <source>
        <dbReference type="ARBA" id="ARBA00010638"/>
    </source>
</evidence>
<comment type="cofactor">
    <cofactor evidence="5">
        <name>Mg(2+)</name>
        <dbReference type="ChEBI" id="CHEBI:18420"/>
    </cofactor>
</comment>
<dbReference type="InterPro" id="IPR037171">
    <property type="entry name" value="NagB/RpiA_transferase-like"/>
</dbReference>
<dbReference type="EMBL" id="AUWY01000019">
    <property type="protein sequence ID" value="EQB34163.1"/>
    <property type="molecule type" value="Genomic_DNA"/>
</dbReference>
<proteinExistence type="inferred from homology"/>
<sequence>MTDDTSDPADKGRLRMIARRRRRAFVATLDPLAHRLAFKVIPSPLARRLQDVRTVALYMGLDDEAPAQRLAAQLVAMGKAVALPRVLDRLGSMDFLPWRPEDQLFPGLFGTSHPAPAGVPVVPDAIVAPLLGFDKAMNRLGQGGGYYDRAFARWPDALRIGLAWSVQEIDAVPADPWDLPLDMVMTEIALIEGDTTDEGA</sequence>
<accession>T0KLC3</accession>
<evidence type="ECO:0000313" key="7">
    <source>
        <dbReference type="Proteomes" id="UP000015523"/>
    </source>
</evidence>
<keyword evidence="5" id="KW-0479">Metal-binding</keyword>
<organism evidence="6 7">
    <name type="scientific">Sphingobium ummariense RL-3</name>
    <dbReference type="NCBI Taxonomy" id="1346791"/>
    <lineage>
        <taxon>Bacteria</taxon>
        <taxon>Pseudomonadati</taxon>
        <taxon>Pseudomonadota</taxon>
        <taxon>Alphaproteobacteria</taxon>
        <taxon>Sphingomonadales</taxon>
        <taxon>Sphingomonadaceae</taxon>
        <taxon>Sphingobium</taxon>
    </lineage>
</organism>
<dbReference type="Pfam" id="PF01812">
    <property type="entry name" value="5-FTHF_cyc-lig"/>
    <property type="match status" value="1"/>
</dbReference>
<dbReference type="OrthoDB" id="9801938at2"/>
<dbReference type="PIRSF" id="PIRSF006806">
    <property type="entry name" value="FTHF_cligase"/>
    <property type="match status" value="1"/>
</dbReference>
<dbReference type="InterPro" id="IPR002698">
    <property type="entry name" value="FTHF_cligase"/>
</dbReference>
<evidence type="ECO:0000256" key="2">
    <source>
        <dbReference type="ARBA" id="ARBA00022741"/>
    </source>
</evidence>
<evidence type="ECO:0000313" key="6">
    <source>
        <dbReference type="EMBL" id="EQB34163.1"/>
    </source>
</evidence>
<comment type="similarity">
    <text evidence="1 5">Belongs to the 5-formyltetrahydrofolate cyclo-ligase family.</text>
</comment>
<name>T0KLC3_9SPHN</name>
<feature type="binding site" evidence="4">
    <location>
        <begin position="139"/>
        <end position="147"/>
    </location>
    <ligand>
        <name>ATP</name>
        <dbReference type="ChEBI" id="CHEBI:30616"/>
    </ligand>
</feature>
<dbReference type="GO" id="GO:0030272">
    <property type="term" value="F:5-formyltetrahydrofolate cyclo-ligase activity"/>
    <property type="evidence" value="ECO:0007669"/>
    <property type="project" value="UniProtKB-EC"/>
</dbReference>
<reference evidence="6 7" key="1">
    <citation type="journal article" date="2013" name="Genome Announc.">
        <title>Draft Genome Sequence of Sphingobium ummariense Strain RL-3, a Hexachlorocyclohexane-Degrading Bacterium.</title>
        <authorList>
            <person name="Kohli P."/>
            <person name="Dua A."/>
            <person name="Sangwan N."/>
            <person name="Oldach P."/>
            <person name="Khurana J.P."/>
            <person name="Lal R."/>
        </authorList>
    </citation>
    <scope>NUCLEOTIDE SEQUENCE [LARGE SCALE GENOMIC DNA]</scope>
    <source>
        <strain evidence="6 7">RL-3</strain>
    </source>
</reference>
<dbReference type="SUPFAM" id="SSF100950">
    <property type="entry name" value="NagB/RpiA/CoA transferase-like"/>
    <property type="match status" value="1"/>
</dbReference>
<dbReference type="eggNOG" id="COG0212">
    <property type="taxonomic scope" value="Bacteria"/>
</dbReference>
<dbReference type="RefSeq" id="WP_021316197.1">
    <property type="nucleotide sequence ID" value="NZ_AUWY01000019.1"/>
</dbReference>
<dbReference type="NCBIfam" id="TIGR02727">
    <property type="entry name" value="MTHFS_bact"/>
    <property type="match status" value="1"/>
</dbReference>
<dbReference type="PATRIC" id="fig|1346791.3.peg.125"/>
<evidence type="ECO:0000256" key="4">
    <source>
        <dbReference type="PIRSR" id="PIRSR006806-1"/>
    </source>
</evidence>
<dbReference type="EC" id="6.3.3.2" evidence="5"/>
<keyword evidence="7" id="KW-1185">Reference proteome</keyword>
<gene>
    <name evidence="6" type="ORF">M529_00680</name>
</gene>
<feature type="binding site" evidence="4">
    <location>
        <position position="64"/>
    </location>
    <ligand>
        <name>substrate</name>
    </ligand>
</feature>
<comment type="catalytic activity">
    <reaction evidence="5">
        <text>(6S)-5-formyl-5,6,7,8-tetrahydrofolate + ATP = (6R)-5,10-methenyltetrahydrofolate + ADP + phosphate</text>
        <dbReference type="Rhea" id="RHEA:10488"/>
        <dbReference type="ChEBI" id="CHEBI:30616"/>
        <dbReference type="ChEBI" id="CHEBI:43474"/>
        <dbReference type="ChEBI" id="CHEBI:57455"/>
        <dbReference type="ChEBI" id="CHEBI:57457"/>
        <dbReference type="ChEBI" id="CHEBI:456216"/>
        <dbReference type="EC" id="6.3.3.2"/>
    </reaction>
</comment>
<dbReference type="Proteomes" id="UP000015523">
    <property type="component" value="Unassembled WGS sequence"/>
</dbReference>
<keyword evidence="2 4" id="KW-0547">Nucleotide-binding</keyword>
<dbReference type="PANTHER" id="PTHR23407:SF1">
    <property type="entry name" value="5-FORMYLTETRAHYDROFOLATE CYCLO-LIGASE"/>
    <property type="match status" value="1"/>
</dbReference>
<dbReference type="PANTHER" id="PTHR23407">
    <property type="entry name" value="ATPASE INHIBITOR/5-FORMYLTETRAHYDROFOLATE CYCLO-LIGASE"/>
    <property type="match status" value="1"/>
</dbReference>
<feature type="binding site" evidence="4">
    <location>
        <position position="59"/>
    </location>
    <ligand>
        <name>substrate</name>
    </ligand>
</feature>
<dbReference type="InterPro" id="IPR024185">
    <property type="entry name" value="FTHF_cligase-like_sf"/>
</dbReference>
<dbReference type="AlphaFoldDB" id="T0KLC3"/>
<dbReference type="GO" id="GO:0005524">
    <property type="term" value="F:ATP binding"/>
    <property type="evidence" value="ECO:0007669"/>
    <property type="project" value="UniProtKB-KW"/>
</dbReference>
<keyword evidence="6" id="KW-0436">Ligase</keyword>